<evidence type="ECO:0000259" key="1">
    <source>
        <dbReference type="Pfam" id="PF00561"/>
    </source>
</evidence>
<dbReference type="EMBL" id="BOML01000013">
    <property type="protein sequence ID" value="GIE00149.1"/>
    <property type="molecule type" value="Genomic_DNA"/>
</dbReference>
<dbReference type="Gene3D" id="3.40.50.1820">
    <property type="entry name" value="alpha/beta hydrolase"/>
    <property type="match status" value="1"/>
</dbReference>
<dbReference type="Proteomes" id="UP000637628">
    <property type="component" value="Unassembled WGS sequence"/>
</dbReference>
<dbReference type="InterPro" id="IPR029058">
    <property type="entry name" value="AB_hydrolase_fold"/>
</dbReference>
<sequence>MNTPTPLSRRQLLTLGAGLAAIGTVGGFATAPDLGLIPRPTAGGSQLIATMGIIADPWQARVRAAGYVTRSATVNQVNVSYVEGPDNGPPLVLLHAQQLDWFGYSRVLPELAKKFHVFVVDYQGHGNTITPAGYAMTANRIGTDLAAFLQAKIGQPAFVTGNSSGGLLTAWLAANRPQQVRSVLLEDPPLFASEYPRIKKTIAYRDFASCATAVDQNVRDFLPFWIQVNKDFIEANVGVVNLAQPQQFVTALEGFFR</sequence>
<gene>
    <name evidence="2" type="ORF">Adu01nite_14990</name>
</gene>
<dbReference type="InterPro" id="IPR006311">
    <property type="entry name" value="TAT_signal"/>
</dbReference>
<dbReference type="InterPro" id="IPR000073">
    <property type="entry name" value="AB_hydrolase_1"/>
</dbReference>
<dbReference type="RefSeq" id="WP_239132212.1">
    <property type="nucleotide sequence ID" value="NZ_BAAATX010000002.1"/>
</dbReference>
<dbReference type="SUPFAM" id="SSF53474">
    <property type="entry name" value="alpha/beta-Hydrolases"/>
    <property type="match status" value="1"/>
</dbReference>
<evidence type="ECO:0000313" key="3">
    <source>
        <dbReference type="Proteomes" id="UP000637628"/>
    </source>
</evidence>
<dbReference type="Pfam" id="PF00561">
    <property type="entry name" value="Abhydrolase_1"/>
    <property type="match status" value="1"/>
</dbReference>
<organism evidence="2 3">
    <name type="scientific">Paractinoplanes durhamensis</name>
    <dbReference type="NCBI Taxonomy" id="113563"/>
    <lineage>
        <taxon>Bacteria</taxon>
        <taxon>Bacillati</taxon>
        <taxon>Actinomycetota</taxon>
        <taxon>Actinomycetes</taxon>
        <taxon>Micromonosporales</taxon>
        <taxon>Micromonosporaceae</taxon>
        <taxon>Paractinoplanes</taxon>
    </lineage>
</organism>
<proteinExistence type="predicted"/>
<dbReference type="PANTHER" id="PTHR46438">
    <property type="entry name" value="ALPHA/BETA-HYDROLASES SUPERFAMILY PROTEIN"/>
    <property type="match status" value="1"/>
</dbReference>
<comment type="caution">
    <text evidence="2">The sequence shown here is derived from an EMBL/GenBank/DDBJ whole genome shotgun (WGS) entry which is preliminary data.</text>
</comment>
<dbReference type="PANTHER" id="PTHR46438:SF2">
    <property type="entry name" value="ALPHA_BETA-HYDROLASES SUPERFAMILY PROTEIN"/>
    <property type="match status" value="1"/>
</dbReference>
<dbReference type="PROSITE" id="PS51318">
    <property type="entry name" value="TAT"/>
    <property type="match status" value="1"/>
</dbReference>
<evidence type="ECO:0000313" key="2">
    <source>
        <dbReference type="EMBL" id="GIE00149.1"/>
    </source>
</evidence>
<name>A0ABQ3YS02_9ACTN</name>
<feature type="domain" description="AB hydrolase-1" evidence="1">
    <location>
        <begin position="89"/>
        <end position="207"/>
    </location>
</feature>
<protein>
    <recommendedName>
        <fullName evidence="1">AB hydrolase-1 domain-containing protein</fullName>
    </recommendedName>
</protein>
<keyword evidence="3" id="KW-1185">Reference proteome</keyword>
<accession>A0ABQ3YS02</accession>
<reference evidence="2 3" key="1">
    <citation type="submission" date="2021-01" db="EMBL/GenBank/DDBJ databases">
        <title>Whole genome shotgun sequence of Actinoplanes durhamensis NBRC 14914.</title>
        <authorList>
            <person name="Komaki H."/>
            <person name="Tamura T."/>
        </authorList>
    </citation>
    <scope>NUCLEOTIDE SEQUENCE [LARGE SCALE GENOMIC DNA]</scope>
    <source>
        <strain evidence="2 3">NBRC 14914</strain>
    </source>
</reference>